<name>A0ABV3WTA9_9HYPH</name>
<dbReference type="InterPro" id="IPR026032">
    <property type="entry name" value="HcaT-like"/>
</dbReference>
<keyword evidence="7 8" id="KW-0472">Membrane</keyword>
<evidence type="ECO:0000256" key="6">
    <source>
        <dbReference type="ARBA" id="ARBA00022989"/>
    </source>
</evidence>
<dbReference type="PIRSF" id="PIRSF004925">
    <property type="entry name" value="HcaT"/>
    <property type="match status" value="1"/>
</dbReference>
<dbReference type="InterPro" id="IPR036259">
    <property type="entry name" value="MFS_trans_sf"/>
</dbReference>
<feature type="transmembrane region" description="Helical" evidence="8">
    <location>
        <begin position="375"/>
        <end position="393"/>
    </location>
</feature>
<comment type="caution">
    <text evidence="10">The sequence shown here is derived from an EMBL/GenBank/DDBJ whole genome shotgun (WGS) entry which is preliminary data.</text>
</comment>
<evidence type="ECO:0000313" key="10">
    <source>
        <dbReference type="EMBL" id="MEX4007911.1"/>
    </source>
</evidence>
<sequence>MSLPPLTPDQSVKPPRFELRLSLLYAAIFLPMGIHLPYFPLWLEYVGFGAREIGIVLAAPMFLRVVTTLLITASADRARDRANVLLVLSVSTLVLSFGYFLPPGYLLILGVSLALAVVWTPHAPIADSLALSGVRRFGSDYSRMRIWGSTAFLVANFGGGFLLSFTGIGAVPLLISAGMATVVAASLVVPRLGRPRKASPLSAAELQQGAPSLLRPAFLYFVGGCGLVVASHGFLYAFSSIYWQSLGISGGVIGLLWSWSVVAEVGMFAIFTRLFGRTPAWRLVALAGLAAFVRWVAFPMIWPAGLGIAGFFAVQTLHALSTGLILIGLQKMIAETVPEDRTGAAQGIAFFANGVSMAVVTLGSGQLYAALGVNGFYVMAVIALAAVGLVLRGSRLAP</sequence>
<reference evidence="10 11" key="1">
    <citation type="submission" date="2024-01" db="EMBL/GenBank/DDBJ databases">
        <title>New evidence supports the origin of RcGTA from prophage.</title>
        <authorList>
            <person name="Xu Y."/>
            <person name="Liu B."/>
            <person name="Chen F."/>
        </authorList>
    </citation>
    <scope>NUCLEOTIDE SEQUENCE [LARGE SCALE GENOMIC DNA]</scope>
    <source>
        <strain evidence="10 11">CBW1107-2</strain>
    </source>
</reference>
<feature type="transmembrane region" description="Helical" evidence="8">
    <location>
        <begin position="53"/>
        <end position="72"/>
    </location>
</feature>
<dbReference type="RefSeq" id="WP_368802991.1">
    <property type="nucleotide sequence ID" value="NZ_JAZHFV010000003.1"/>
</dbReference>
<organism evidence="10 11">
    <name type="scientific">Neoaquamicrobium sediminum</name>
    <dbReference type="NCBI Taxonomy" id="1849104"/>
    <lineage>
        <taxon>Bacteria</taxon>
        <taxon>Pseudomonadati</taxon>
        <taxon>Pseudomonadota</taxon>
        <taxon>Alphaproteobacteria</taxon>
        <taxon>Hyphomicrobiales</taxon>
        <taxon>Phyllobacteriaceae</taxon>
        <taxon>Neoaquamicrobium</taxon>
    </lineage>
</organism>
<evidence type="ECO:0000256" key="3">
    <source>
        <dbReference type="ARBA" id="ARBA00022475"/>
    </source>
</evidence>
<evidence type="ECO:0000313" key="11">
    <source>
        <dbReference type="Proteomes" id="UP001559025"/>
    </source>
</evidence>
<feature type="transmembrane region" description="Helical" evidence="8">
    <location>
        <begin position="21"/>
        <end position="41"/>
    </location>
</feature>
<dbReference type="PANTHER" id="PTHR23522">
    <property type="entry name" value="BLL5896 PROTEIN"/>
    <property type="match status" value="1"/>
</dbReference>
<comment type="subcellular location">
    <subcellularLocation>
        <location evidence="1">Cell inner membrane</location>
        <topology evidence="1">Multi-pass membrane protein</topology>
    </subcellularLocation>
</comment>
<feature type="transmembrane region" description="Helical" evidence="8">
    <location>
        <begin position="84"/>
        <end position="101"/>
    </location>
</feature>
<keyword evidence="3" id="KW-1003">Cell membrane</keyword>
<keyword evidence="5 8" id="KW-0812">Transmembrane</keyword>
<protein>
    <submittedName>
        <fullName evidence="10">MFS transporter</fullName>
    </submittedName>
</protein>
<dbReference type="Pfam" id="PF12832">
    <property type="entry name" value="MFS_1_like"/>
    <property type="match status" value="1"/>
</dbReference>
<dbReference type="SUPFAM" id="SSF103473">
    <property type="entry name" value="MFS general substrate transporter"/>
    <property type="match status" value="1"/>
</dbReference>
<dbReference type="PANTHER" id="PTHR23522:SF10">
    <property type="entry name" value="3-PHENYLPROPIONIC ACID TRANSPORTER-RELATED"/>
    <property type="match status" value="1"/>
</dbReference>
<keyword evidence="6 8" id="KW-1133">Transmembrane helix</keyword>
<feature type="domain" description="Major facilitator superfamily associated" evidence="9">
    <location>
        <begin position="20"/>
        <end position="373"/>
    </location>
</feature>
<dbReference type="NCBIfam" id="NF037955">
    <property type="entry name" value="mfs"/>
    <property type="match status" value="1"/>
</dbReference>
<evidence type="ECO:0000256" key="8">
    <source>
        <dbReference type="SAM" id="Phobius"/>
    </source>
</evidence>
<dbReference type="InterPro" id="IPR024989">
    <property type="entry name" value="MFS_assoc_dom"/>
</dbReference>
<keyword evidence="4" id="KW-0997">Cell inner membrane</keyword>
<feature type="transmembrane region" description="Helical" evidence="8">
    <location>
        <begin position="107"/>
        <end position="125"/>
    </location>
</feature>
<feature type="transmembrane region" description="Helical" evidence="8">
    <location>
        <begin position="217"/>
        <end position="242"/>
    </location>
</feature>
<dbReference type="Proteomes" id="UP001559025">
    <property type="component" value="Unassembled WGS sequence"/>
</dbReference>
<keyword evidence="2" id="KW-0813">Transport</keyword>
<feature type="transmembrane region" description="Helical" evidence="8">
    <location>
        <begin position="350"/>
        <end position="369"/>
    </location>
</feature>
<feature type="transmembrane region" description="Helical" evidence="8">
    <location>
        <begin position="171"/>
        <end position="189"/>
    </location>
</feature>
<feature type="transmembrane region" description="Helical" evidence="8">
    <location>
        <begin position="283"/>
        <end position="302"/>
    </location>
</feature>
<evidence type="ECO:0000256" key="5">
    <source>
        <dbReference type="ARBA" id="ARBA00022692"/>
    </source>
</evidence>
<keyword evidence="11" id="KW-1185">Reference proteome</keyword>
<evidence type="ECO:0000256" key="4">
    <source>
        <dbReference type="ARBA" id="ARBA00022519"/>
    </source>
</evidence>
<evidence type="ECO:0000256" key="7">
    <source>
        <dbReference type="ARBA" id="ARBA00023136"/>
    </source>
</evidence>
<evidence type="ECO:0000256" key="1">
    <source>
        <dbReference type="ARBA" id="ARBA00004429"/>
    </source>
</evidence>
<evidence type="ECO:0000256" key="2">
    <source>
        <dbReference type="ARBA" id="ARBA00022448"/>
    </source>
</evidence>
<dbReference type="Gene3D" id="1.20.1250.20">
    <property type="entry name" value="MFS general substrate transporter like domains"/>
    <property type="match status" value="2"/>
</dbReference>
<dbReference type="EMBL" id="JAZHFV010000003">
    <property type="protein sequence ID" value="MEX4007911.1"/>
    <property type="molecule type" value="Genomic_DNA"/>
</dbReference>
<gene>
    <name evidence="10" type="ORF">V1479_11395</name>
</gene>
<feature type="transmembrane region" description="Helical" evidence="8">
    <location>
        <begin position="146"/>
        <end position="165"/>
    </location>
</feature>
<feature type="transmembrane region" description="Helical" evidence="8">
    <location>
        <begin position="248"/>
        <end position="271"/>
    </location>
</feature>
<proteinExistence type="predicted"/>
<feature type="transmembrane region" description="Helical" evidence="8">
    <location>
        <begin position="308"/>
        <end position="329"/>
    </location>
</feature>
<evidence type="ECO:0000259" key="9">
    <source>
        <dbReference type="Pfam" id="PF12832"/>
    </source>
</evidence>
<accession>A0ABV3WTA9</accession>